<evidence type="ECO:0000313" key="7">
    <source>
        <dbReference type="Proteomes" id="UP000074561"/>
    </source>
</evidence>
<dbReference type="Gene3D" id="1.10.10.10">
    <property type="entry name" value="Winged helix-like DNA-binding domain superfamily/Winged helix DNA-binding domain"/>
    <property type="match status" value="1"/>
</dbReference>
<gene>
    <name evidence="6" type="ORF">CPter91_2265</name>
</gene>
<dbReference type="InterPro" id="IPR058163">
    <property type="entry name" value="LysR-type_TF_proteobact-type"/>
</dbReference>
<dbReference type="InterPro" id="IPR000847">
    <property type="entry name" value="LysR_HTH_N"/>
</dbReference>
<dbReference type="InterPro" id="IPR036390">
    <property type="entry name" value="WH_DNA-bd_sf"/>
</dbReference>
<dbReference type="PATRIC" id="fig|279113.9.peg.2243"/>
<dbReference type="STRING" id="279113.CPter91_2265"/>
<dbReference type="PANTHER" id="PTHR30537">
    <property type="entry name" value="HTH-TYPE TRANSCRIPTIONAL REGULATOR"/>
    <property type="match status" value="1"/>
</dbReference>
<dbReference type="GO" id="GO:0006351">
    <property type="term" value="P:DNA-templated transcription"/>
    <property type="evidence" value="ECO:0007669"/>
    <property type="project" value="TreeGrafter"/>
</dbReference>
<dbReference type="InterPro" id="IPR036388">
    <property type="entry name" value="WH-like_DNA-bd_sf"/>
</dbReference>
<dbReference type="SUPFAM" id="SSF46785">
    <property type="entry name" value="Winged helix' DNA-binding domain"/>
    <property type="match status" value="1"/>
</dbReference>
<keyword evidence="2" id="KW-0805">Transcription regulation</keyword>
<sequence>MNRIPSLKLLGGFEAAARLGNFSRAADELCVSQSAISHQIQLLEEQIGQPLFHRVGRGVELNVAGEVLLQSVQRSFGTLHSGLTRIATYLDPGLVVLVCPAPLLHGWLQPRIELLQDRIPGLFPLFSTDETARFIDEIDVDITIGNRPIQQPGLMEVPFLQDEWVVVGNAELAAKLSGIPLEQHHLHTGLVCLEESLTDDATAGIFRHQLAAFRKQAIYDDVRLLLDAVLRKRGIACLPYLLAYDNLARGHISILPGYPRLPGSTWWLSRVAGQPRSDMVVDLVDYLLADAKQDRRG</sequence>
<reference evidence="6 7" key="1">
    <citation type="submission" date="2015-11" db="EMBL/GenBank/DDBJ databases">
        <title>Exploring the genomic traits of fungus-feeding bacterial genus Collimonas.</title>
        <authorList>
            <person name="Song C."/>
            <person name="Schmidt R."/>
            <person name="de Jager V."/>
            <person name="Krzyzanowska D."/>
            <person name="Jongedijk E."/>
            <person name="Cankar K."/>
            <person name="Beekwilder J."/>
            <person name="van Veen A."/>
            <person name="de Boer W."/>
            <person name="van Veen J.A."/>
            <person name="Garbeva P."/>
        </authorList>
    </citation>
    <scope>NUCLEOTIDE SEQUENCE [LARGE SCALE GENOMIC DNA]</scope>
    <source>
        <strain evidence="6 7">Ter91</strain>
    </source>
</reference>
<evidence type="ECO:0000256" key="3">
    <source>
        <dbReference type="ARBA" id="ARBA00023125"/>
    </source>
</evidence>
<dbReference type="PROSITE" id="PS50931">
    <property type="entry name" value="HTH_LYSR"/>
    <property type="match status" value="1"/>
</dbReference>
<dbReference type="Proteomes" id="UP000074561">
    <property type="component" value="Chromosome"/>
</dbReference>
<dbReference type="KEGG" id="cpra:CPter91_2265"/>
<accession>A0A127Q3K2</accession>
<comment type="similarity">
    <text evidence="1">Belongs to the LysR transcriptional regulatory family.</text>
</comment>
<keyword evidence="4" id="KW-0804">Transcription</keyword>
<evidence type="ECO:0000256" key="4">
    <source>
        <dbReference type="ARBA" id="ARBA00023163"/>
    </source>
</evidence>
<dbReference type="GO" id="GO:0043565">
    <property type="term" value="F:sequence-specific DNA binding"/>
    <property type="evidence" value="ECO:0007669"/>
    <property type="project" value="TreeGrafter"/>
</dbReference>
<dbReference type="Pfam" id="PF03466">
    <property type="entry name" value="LysR_substrate"/>
    <property type="match status" value="1"/>
</dbReference>
<protein>
    <submittedName>
        <fullName evidence="6">Bacterial regulatory helix-turn-helix, lysR family protein</fullName>
    </submittedName>
</protein>
<dbReference type="PRINTS" id="PR00039">
    <property type="entry name" value="HTHLYSR"/>
</dbReference>
<evidence type="ECO:0000313" key="6">
    <source>
        <dbReference type="EMBL" id="AMP04629.1"/>
    </source>
</evidence>
<dbReference type="Pfam" id="PF00126">
    <property type="entry name" value="HTH_1"/>
    <property type="match status" value="1"/>
</dbReference>
<organism evidence="6 7">
    <name type="scientific">Collimonas pratensis</name>
    <dbReference type="NCBI Taxonomy" id="279113"/>
    <lineage>
        <taxon>Bacteria</taxon>
        <taxon>Pseudomonadati</taxon>
        <taxon>Pseudomonadota</taxon>
        <taxon>Betaproteobacteria</taxon>
        <taxon>Burkholderiales</taxon>
        <taxon>Oxalobacteraceae</taxon>
        <taxon>Collimonas</taxon>
    </lineage>
</organism>
<dbReference type="PANTHER" id="PTHR30537:SF74">
    <property type="entry name" value="HTH-TYPE TRANSCRIPTIONAL REGULATOR TRPI"/>
    <property type="match status" value="1"/>
</dbReference>
<evidence type="ECO:0000256" key="2">
    <source>
        <dbReference type="ARBA" id="ARBA00023015"/>
    </source>
</evidence>
<dbReference type="GO" id="GO:0003700">
    <property type="term" value="F:DNA-binding transcription factor activity"/>
    <property type="evidence" value="ECO:0007669"/>
    <property type="project" value="InterPro"/>
</dbReference>
<evidence type="ECO:0000259" key="5">
    <source>
        <dbReference type="PROSITE" id="PS50931"/>
    </source>
</evidence>
<dbReference type="AlphaFoldDB" id="A0A127Q3K2"/>
<evidence type="ECO:0000256" key="1">
    <source>
        <dbReference type="ARBA" id="ARBA00009437"/>
    </source>
</evidence>
<dbReference type="EMBL" id="CP013234">
    <property type="protein sequence ID" value="AMP04629.1"/>
    <property type="molecule type" value="Genomic_DNA"/>
</dbReference>
<dbReference type="InterPro" id="IPR005119">
    <property type="entry name" value="LysR_subst-bd"/>
</dbReference>
<dbReference type="OrthoDB" id="464481at2"/>
<dbReference type="SUPFAM" id="SSF53850">
    <property type="entry name" value="Periplasmic binding protein-like II"/>
    <property type="match status" value="1"/>
</dbReference>
<dbReference type="RefSeq" id="WP_061939960.1">
    <property type="nucleotide sequence ID" value="NZ_CP013234.1"/>
</dbReference>
<keyword evidence="3" id="KW-0238">DNA-binding</keyword>
<name>A0A127Q3K2_9BURK</name>
<feature type="domain" description="HTH lysR-type" evidence="5">
    <location>
        <begin position="5"/>
        <end position="62"/>
    </location>
</feature>
<proteinExistence type="inferred from homology"/>
<dbReference type="Gene3D" id="3.40.190.290">
    <property type="match status" value="1"/>
</dbReference>